<accession>A0A8X6NNV3</accession>
<protein>
    <submittedName>
        <fullName evidence="2">Uncharacterized protein</fullName>
    </submittedName>
</protein>
<evidence type="ECO:0000313" key="3">
    <source>
        <dbReference type="Proteomes" id="UP000887013"/>
    </source>
</evidence>
<comment type="caution">
    <text evidence="2">The sequence shown here is derived from an EMBL/GenBank/DDBJ whole genome shotgun (WGS) entry which is preliminary data.</text>
</comment>
<feature type="region of interest" description="Disordered" evidence="1">
    <location>
        <begin position="1"/>
        <end position="20"/>
    </location>
</feature>
<reference evidence="2" key="1">
    <citation type="submission" date="2020-08" db="EMBL/GenBank/DDBJ databases">
        <title>Multicomponent nature underlies the extraordinary mechanical properties of spider dragline silk.</title>
        <authorList>
            <person name="Kono N."/>
            <person name="Nakamura H."/>
            <person name="Mori M."/>
            <person name="Yoshida Y."/>
            <person name="Ohtoshi R."/>
            <person name="Malay A.D."/>
            <person name="Moran D.A.P."/>
            <person name="Tomita M."/>
            <person name="Numata K."/>
            <person name="Arakawa K."/>
        </authorList>
    </citation>
    <scope>NUCLEOTIDE SEQUENCE</scope>
</reference>
<keyword evidence="3" id="KW-1185">Reference proteome</keyword>
<dbReference type="AlphaFoldDB" id="A0A8X6NNV3"/>
<evidence type="ECO:0000256" key="1">
    <source>
        <dbReference type="SAM" id="MobiDB-lite"/>
    </source>
</evidence>
<proteinExistence type="predicted"/>
<evidence type="ECO:0000313" key="2">
    <source>
        <dbReference type="EMBL" id="GFT26398.1"/>
    </source>
</evidence>
<gene>
    <name evidence="2" type="ORF">NPIL_513391</name>
</gene>
<dbReference type="Proteomes" id="UP000887013">
    <property type="component" value="Unassembled WGS sequence"/>
</dbReference>
<dbReference type="EMBL" id="BMAW01060493">
    <property type="protein sequence ID" value="GFT26398.1"/>
    <property type="molecule type" value="Genomic_DNA"/>
</dbReference>
<name>A0A8X6NNV3_NEPPI</name>
<organism evidence="2 3">
    <name type="scientific">Nephila pilipes</name>
    <name type="common">Giant wood spider</name>
    <name type="synonym">Nephila maculata</name>
    <dbReference type="NCBI Taxonomy" id="299642"/>
    <lineage>
        <taxon>Eukaryota</taxon>
        <taxon>Metazoa</taxon>
        <taxon>Ecdysozoa</taxon>
        <taxon>Arthropoda</taxon>
        <taxon>Chelicerata</taxon>
        <taxon>Arachnida</taxon>
        <taxon>Araneae</taxon>
        <taxon>Araneomorphae</taxon>
        <taxon>Entelegynae</taxon>
        <taxon>Araneoidea</taxon>
        <taxon>Nephilidae</taxon>
        <taxon>Nephila</taxon>
    </lineage>
</organism>
<sequence>MDARSFVQQKDTTSDTTNSMQWKNEFAKRGGGKGQINFDAWVLGRRNRL</sequence>
<feature type="non-terminal residue" evidence="2">
    <location>
        <position position="49"/>
    </location>
</feature>